<organism evidence="2 3">
    <name type="scientific">Ceraceosorus bombacis</name>
    <dbReference type="NCBI Taxonomy" id="401625"/>
    <lineage>
        <taxon>Eukaryota</taxon>
        <taxon>Fungi</taxon>
        <taxon>Dikarya</taxon>
        <taxon>Basidiomycota</taxon>
        <taxon>Ustilaginomycotina</taxon>
        <taxon>Exobasidiomycetes</taxon>
        <taxon>Ceraceosorales</taxon>
        <taxon>Ceraceosoraceae</taxon>
        <taxon>Ceraceosorus</taxon>
    </lineage>
</organism>
<dbReference type="PANTHER" id="PTHR28271">
    <property type="entry name" value="54S RIBOSOMAL PROTEIN L31, MITOCHONDRIAL"/>
    <property type="match status" value="1"/>
</dbReference>
<evidence type="ECO:0000313" key="2">
    <source>
        <dbReference type="EMBL" id="CEH19396.1"/>
    </source>
</evidence>
<sequence length="107" mass="12046">MLGFGAFKTSSPALGGLLWKVPWRLSAPRKARVRSRLRAVDDVISAVQRSGVQCAALDRALALPKEHEMLPRDKYTTFSKSAKGYRKGVHKVPKWTRITLRENPRGF</sequence>
<keyword evidence="1" id="KW-0496">Mitochondrion</keyword>
<evidence type="ECO:0000256" key="1">
    <source>
        <dbReference type="PIRNR" id="PIRNR002216"/>
    </source>
</evidence>
<dbReference type="Proteomes" id="UP000054845">
    <property type="component" value="Unassembled WGS sequence"/>
</dbReference>
<accession>A0A0P1BR78</accession>
<dbReference type="AlphaFoldDB" id="A0A0P1BR78"/>
<proteinExistence type="predicted"/>
<dbReference type="STRING" id="401625.A0A0P1BR78"/>
<dbReference type="GO" id="GO:0032543">
    <property type="term" value="P:mitochondrial translation"/>
    <property type="evidence" value="ECO:0007669"/>
    <property type="project" value="UniProtKB-UniRule"/>
</dbReference>
<protein>
    <recommendedName>
        <fullName evidence="1">Large ribosomal subunit protein mL60</fullName>
    </recommendedName>
</protein>
<name>A0A0P1BR78_9BASI</name>
<reference evidence="2 3" key="1">
    <citation type="submission" date="2014-09" db="EMBL/GenBank/DDBJ databases">
        <authorList>
            <person name="Magalhaes I.L.F."/>
            <person name="Oliveira U."/>
            <person name="Santos F.R."/>
            <person name="Vidigal T.H.D.A."/>
            <person name="Brescovit A.D."/>
            <person name="Santos A.J."/>
        </authorList>
    </citation>
    <scope>NUCLEOTIDE SEQUENCE [LARGE SCALE GENOMIC DNA]</scope>
</reference>
<keyword evidence="3" id="KW-1185">Reference proteome</keyword>
<dbReference type="GO" id="GO:0005762">
    <property type="term" value="C:mitochondrial large ribosomal subunit"/>
    <property type="evidence" value="ECO:0007669"/>
    <property type="project" value="UniProtKB-UniRule"/>
</dbReference>
<dbReference type="InterPro" id="IPR016340">
    <property type="entry name" value="Ribosomal_mL60"/>
</dbReference>
<comment type="subcellular location">
    <subcellularLocation>
        <location evidence="1">Mitochondrion</location>
    </subcellularLocation>
</comment>
<evidence type="ECO:0000313" key="3">
    <source>
        <dbReference type="Proteomes" id="UP000054845"/>
    </source>
</evidence>
<dbReference type="Pfam" id="PF09784">
    <property type="entry name" value="L31"/>
    <property type="match status" value="1"/>
</dbReference>
<comment type="subunit">
    <text evidence="1">Component of the mitochondrial large ribosomal subunit.</text>
</comment>
<dbReference type="EMBL" id="CCYA01000389">
    <property type="protein sequence ID" value="CEH19396.1"/>
    <property type="molecule type" value="Genomic_DNA"/>
</dbReference>
<keyword evidence="1" id="KW-0687">Ribonucleoprotein</keyword>
<dbReference type="GO" id="GO:0003735">
    <property type="term" value="F:structural constituent of ribosome"/>
    <property type="evidence" value="ECO:0007669"/>
    <property type="project" value="UniProtKB-UniRule"/>
</dbReference>
<dbReference type="PIRSF" id="PIRSF002216">
    <property type="entry name" value="MRPL31_prd"/>
    <property type="match status" value="1"/>
</dbReference>
<dbReference type="OrthoDB" id="2332379at2759"/>
<keyword evidence="1 2" id="KW-0689">Ribosomal protein</keyword>
<dbReference type="PANTHER" id="PTHR28271:SF1">
    <property type="entry name" value="LARGE RIBOSOMAL SUBUNIT PROTEIN ML60"/>
    <property type="match status" value="1"/>
</dbReference>